<reference evidence="1 2" key="1">
    <citation type="journal article" date="2021" name="BMC Genomics">
        <title>Telomere-to-telomere genome assembly of asparaginase-producing Trichoderma simmonsii.</title>
        <authorList>
            <person name="Chung D."/>
            <person name="Kwon Y.M."/>
            <person name="Yang Y."/>
        </authorList>
    </citation>
    <scope>NUCLEOTIDE SEQUENCE [LARGE SCALE GENOMIC DNA]</scope>
    <source>
        <strain evidence="1 2">GH-Sj1</strain>
    </source>
</reference>
<proteinExistence type="predicted"/>
<keyword evidence="2" id="KW-1185">Reference proteome</keyword>
<dbReference type="EMBL" id="CP075866">
    <property type="protein sequence ID" value="QYS99136.1"/>
    <property type="molecule type" value="Genomic_DNA"/>
</dbReference>
<accession>A0A8G0PF91</accession>
<organism evidence="1 2">
    <name type="scientific">Trichoderma simmonsii</name>
    <dbReference type="NCBI Taxonomy" id="1491479"/>
    <lineage>
        <taxon>Eukaryota</taxon>
        <taxon>Fungi</taxon>
        <taxon>Dikarya</taxon>
        <taxon>Ascomycota</taxon>
        <taxon>Pezizomycotina</taxon>
        <taxon>Sordariomycetes</taxon>
        <taxon>Hypocreomycetidae</taxon>
        <taxon>Hypocreales</taxon>
        <taxon>Hypocreaceae</taxon>
        <taxon>Trichoderma</taxon>
    </lineage>
</organism>
<dbReference type="Proteomes" id="UP000826661">
    <property type="component" value="Chromosome III"/>
</dbReference>
<evidence type="ECO:0000313" key="1">
    <source>
        <dbReference type="EMBL" id="QYS99136.1"/>
    </source>
</evidence>
<sequence>MQAMNDESDELLVSTLLLRQLMAPRLRGPETLLTSDPRLPSPSPIARKSSSCLQAAEASTHHCKHGDLEIQRTPVVGRPSINGFALSSVERLSPSRWESLSLLCYSLLGRSWAAA</sequence>
<name>A0A8G0PF91_9HYPO</name>
<evidence type="ECO:0000313" key="2">
    <source>
        <dbReference type="Proteomes" id="UP000826661"/>
    </source>
</evidence>
<dbReference type="AlphaFoldDB" id="A0A8G0PF91"/>
<gene>
    <name evidence="1" type="ORF">H0G86_006285</name>
</gene>
<protein>
    <submittedName>
        <fullName evidence="1">Uncharacterized protein</fullName>
    </submittedName>
</protein>